<keyword evidence="4 7" id="KW-0812">Transmembrane</keyword>
<keyword evidence="2" id="KW-0813">Transport</keyword>
<evidence type="ECO:0000256" key="2">
    <source>
        <dbReference type="ARBA" id="ARBA00022448"/>
    </source>
</evidence>
<dbReference type="EMBL" id="JAQZAO010000008">
    <property type="protein sequence ID" value="MDD7967621.1"/>
    <property type="molecule type" value="Genomic_DNA"/>
</dbReference>
<feature type="transmembrane region" description="Helical" evidence="7">
    <location>
        <begin position="290"/>
        <end position="310"/>
    </location>
</feature>
<dbReference type="Gene3D" id="1.20.1250.20">
    <property type="entry name" value="MFS general substrate transporter like domains"/>
    <property type="match status" value="1"/>
</dbReference>
<keyword evidence="9" id="KW-1185">Reference proteome</keyword>
<feature type="transmembrane region" description="Helical" evidence="7">
    <location>
        <begin position="105"/>
        <end position="124"/>
    </location>
</feature>
<feature type="transmembrane region" description="Helical" evidence="7">
    <location>
        <begin position="264"/>
        <end position="283"/>
    </location>
</feature>
<feature type="transmembrane region" description="Helical" evidence="7">
    <location>
        <begin position="316"/>
        <end position="338"/>
    </location>
</feature>
<dbReference type="Pfam" id="PF05977">
    <property type="entry name" value="MFS_3"/>
    <property type="match status" value="1"/>
</dbReference>
<dbReference type="SUPFAM" id="SSF103473">
    <property type="entry name" value="MFS general substrate transporter"/>
    <property type="match status" value="1"/>
</dbReference>
<evidence type="ECO:0000256" key="3">
    <source>
        <dbReference type="ARBA" id="ARBA00022475"/>
    </source>
</evidence>
<evidence type="ECO:0000256" key="1">
    <source>
        <dbReference type="ARBA" id="ARBA00004651"/>
    </source>
</evidence>
<dbReference type="InterPro" id="IPR010290">
    <property type="entry name" value="TM_effector"/>
</dbReference>
<feature type="transmembrane region" description="Helical" evidence="7">
    <location>
        <begin position="77"/>
        <end position="99"/>
    </location>
</feature>
<keyword evidence="6 7" id="KW-0472">Membrane</keyword>
<dbReference type="CDD" id="cd06173">
    <property type="entry name" value="MFS_MefA_like"/>
    <property type="match status" value="1"/>
</dbReference>
<keyword evidence="5 7" id="KW-1133">Transmembrane helix</keyword>
<comment type="subcellular location">
    <subcellularLocation>
        <location evidence="1">Cell membrane</location>
        <topology evidence="1">Multi-pass membrane protein</topology>
    </subcellularLocation>
</comment>
<protein>
    <submittedName>
        <fullName evidence="8">MFS transporter</fullName>
    </submittedName>
</protein>
<dbReference type="PANTHER" id="PTHR23513:SF6">
    <property type="entry name" value="MAJOR FACILITATOR SUPERFAMILY ASSOCIATED DOMAIN-CONTAINING PROTEIN"/>
    <property type="match status" value="1"/>
</dbReference>
<proteinExistence type="predicted"/>
<evidence type="ECO:0000256" key="4">
    <source>
        <dbReference type="ARBA" id="ARBA00022692"/>
    </source>
</evidence>
<feature type="transmembrane region" description="Helical" evidence="7">
    <location>
        <begin position="47"/>
        <end position="68"/>
    </location>
</feature>
<organism evidence="8 9">
    <name type="scientific">Actinomycetospora lemnae</name>
    <dbReference type="NCBI Taxonomy" id="3019891"/>
    <lineage>
        <taxon>Bacteria</taxon>
        <taxon>Bacillati</taxon>
        <taxon>Actinomycetota</taxon>
        <taxon>Actinomycetes</taxon>
        <taxon>Pseudonocardiales</taxon>
        <taxon>Pseudonocardiaceae</taxon>
        <taxon>Actinomycetospora</taxon>
    </lineage>
</organism>
<dbReference type="PANTHER" id="PTHR23513">
    <property type="entry name" value="INTEGRAL MEMBRANE EFFLUX PROTEIN-RELATED"/>
    <property type="match status" value="1"/>
</dbReference>
<feature type="transmembrane region" description="Helical" evidence="7">
    <location>
        <begin position="170"/>
        <end position="190"/>
    </location>
</feature>
<evidence type="ECO:0000256" key="6">
    <source>
        <dbReference type="ARBA" id="ARBA00023136"/>
    </source>
</evidence>
<comment type="caution">
    <text evidence="8">The sequence shown here is derived from an EMBL/GenBank/DDBJ whole genome shotgun (WGS) entry which is preliminary data.</text>
</comment>
<name>A0ABT5SZS8_9PSEU</name>
<evidence type="ECO:0000313" key="8">
    <source>
        <dbReference type="EMBL" id="MDD7967621.1"/>
    </source>
</evidence>
<sequence>MRALRPLRRPAYRRLATALALSVLAEGLWTLAVVWQVVELGGGPAELSIVSGALALGVVVTALLGGVLADRVPQKRILVGVMAMLAASIGLVAGLSALGALTVPLLVLVAGVIGLSMGMFFPAYSALVPAMVDADELLAVNGLEGVVRPVLLQGAGPALAGVLVAAYSPAAALGATAVACLAGLVAALSLPRRALRRDLGTSGGAGAVVRDLVEGFRYMVGTRWLLVTLVFASLMILVVLGPLEVLVPFAIIERADGGPGGHSLVLLAHGAGGAIASILVASLRLPRRYLTVMIAMWSAACVPMVVFGLATTLWPMVLAGFVVGGLFSAPQVIWGTLLQRRVPPALLGRVTSLDFFVSLAFMPVSMALAGPVSEVVGLTPVFLAAGLVPLAIGAVALVVGRLGPDETAHPLDVARPGAEATPRAA</sequence>
<evidence type="ECO:0000313" key="9">
    <source>
        <dbReference type="Proteomes" id="UP001300763"/>
    </source>
</evidence>
<dbReference type="Proteomes" id="UP001300763">
    <property type="component" value="Unassembled WGS sequence"/>
</dbReference>
<dbReference type="InterPro" id="IPR036259">
    <property type="entry name" value="MFS_trans_sf"/>
</dbReference>
<keyword evidence="3" id="KW-1003">Cell membrane</keyword>
<feature type="transmembrane region" description="Helical" evidence="7">
    <location>
        <begin position="350"/>
        <end position="369"/>
    </location>
</feature>
<feature type="transmembrane region" description="Helical" evidence="7">
    <location>
        <begin position="375"/>
        <end position="399"/>
    </location>
</feature>
<evidence type="ECO:0000256" key="7">
    <source>
        <dbReference type="SAM" id="Phobius"/>
    </source>
</evidence>
<feature type="transmembrane region" description="Helical" evidence="7">
    <location>
        <begin position="12"/>
        <end position="35"/>
    </location>
</feature>
<dbReference type="RefSeq" id="WP_274202137.1">
    <property type="nucleotide sequence ID" value="NZ_JAQZAO010000008.1"/>
</dbReference>
<accession>A0ABT5SZS8</accession>
<reference evidence="8 9" key="1">
    <citation type="submission" date="2023-02" db="EMBL/GenBank/DDBJ databases">
        <title>Genome sequencing required for Actinomycetospora new species description.</title>
        <authorList>
            <person name="Saimee Y."/>
            <person name="Duangmal K."/>
        </authorList>
    </citation>
    <scope>NUCLEOTIDE SEQUENCE [LARGE SCALE GENOMIC DNA]</scope>
    <source>
        <strain evidence="8 9">DW7H6</strain>
    </source>
</reference>
<feature type="transmembrane region" description="Helical" evidence="7">
    <location>
        <begin position="224"/>
        <end position="252"/>
    </location>
</feature>
<feature type="transmembrane region" description="Helical" evidence="7">
    <location>
        <begin position="145"/>
        <end position="164"/>
    </location>
</feature>
<evidence type="ECO:0000256" key="5">
    <source>
        <dbReference type="ARBA" id="ARBA00022989"/>
    </source>
</evidence>
<gene>
    <name evidence="8" type="ORF">PGB27_19955</name>
</gene>